<proteinExistence type="predicted"/>
<dbReference type="OrthoDB" id="10071681at2759"/>
<dbReference type="AlphaFoldDB" id="W2S1V9"/>
<dbReference type="STRING" id="1220924.W2S1V9"/>
<evidence type="ECO:0000256" key="4">
    <source>
        <dbReference type="ARBA" id="ARBA00023242"/>
    </source>
</evidence>
<evidence type="ECO:0000313" key="8">
    <source>
        <dbReference type="Proteomes" id="UP000030752"/>
    </source>
</evidence>
<feature type="compositionally biased region" description="Acidic residues" evidence="5">
    <location>
        <begin position="112"/>
        <end position="134"/>
    </location>
</feature>
<dbReference type="GO" id="GO:0046982">
    <property type="term" value="F:protein heterodimerization activity"/>
    <property type="evidence" value="ECO:0007669"/>
    <property type="project" value="InterPro"/>
</dbReference>
<dbReference type="Gene3D" id="1.10.20.10">
    <property type="entry name" value="Histone, subunit A"/>
    <property type="match status" value="1"/>
</dbReference>
<dbReference type="EMBL" id="KB822719">
    <property type="protein sequence ID" value="ETN42033.1"/>
    <property type="molecule type" value="Genomic_DNA"/>
</dbReference>
<keyword evidence="8" id="KW-1185">Reference proteome</keyword>
<feature type="domain" description="CENP-T/Histone H4 histone fold" evidence="6">
    <location>
        <begin position="360"/>
        <end position="464"/>
    </location>
</feature>
<keyword evidence="4" id="KW-0539">Nucleus</keyword>
<accession>W2S1V9</accession>
<evidence type="ECO:0000256" key="1">
    <source>
        <dbReference type="ARBA" id="ARBA00004123"/>
    </source>
</evidence>
<dbReference type="Proteomes" id="UP000030752">
    <property type="component" value="Unassembled WGS sequence"/>
</dbReference>
<dbReference type="VEuPathDB" id="FungiDB:HMPREF1541_03972"/>
<evidence type="ECO:0000313" key="7">
    <source>
        <dbReference type="EMBL" id="ETN42033.1"/>
    </source>
</evidence>
<dbReference type="GO" id="GO:0000712">
    <property type="term" value="P:resolution of meiotic recombination intermediates"/>
    <property type="evidence" value="ECO:0007669"/>
    <property type="project" value="TreeGrafter"/>
</dbReference>
<dbReference type="GeneID" id="19971311"/>
<dbReference type="PANTHER" id="PTHR22980:SF5">
    <property type="entry name" value="CENP-T_HISTONE H4 HISTONE FOLD DOMAIN-CONTAINING PROTEIN"/>
    <property type="match status" value="1"/>
</dbReference>
<dbReference type="eggNOG" id="ENOG502S8G5">
    <property type="taxonomic scope" value="Eukaryota"/>
</dbReference>
<sequence length="468" mass="52961">MSTRKRPLTEVTNPSSTAQTPRRYTPSTPHAIRALQQRSGAKTRSQRARKFVPEEVDPASARGVLRRLAKITAPSTRPLRTPSTAGKENVQPRSEDEAEDRHLEKRPRMTFDIDESIEESMEEDPPQYEEEDSDLPAAPTPSVLPDDEHDPTITFQSIDFAKDGTRGKSRLSMPPVEGALDDDATMLTERGRRAFTEDATERLSRYSFGSIRMSDFGSELEHPRGPEAMKARLSEANSEMRRKTLDRETLLDETEDLTHLARRSTIDEADLNNYEPEVGNGDFQLDMPLDDEASAAASKQLQDGFLQPQEDGWEDIEEDAVDGEPARLSPSSKRRLTELQLASARQESGRRRKRVKMTKHGTLVPLLPTSLIKKIATEVQVRNGRRKPAFGSEHTKALEQATEWFFEQAGEDLAAYSSHGRRKRRIDTSDVLLMMKRQRVLQPGQLRKLAREWLPKDVRSSLELPDDL</sequence>
<dbReference type="RefSeq" id="XP_008716542.1">
    <property type="nucleotide sequence ID" value="XM_008718320.1"/>
</dbReference>
<protein>
    <recommendedName>
        <fullName evidence="6">CENP-T/Histone H4 histone fold domain-containing protein</fullName>
    </recommendedName>
</protein>
<dbReference type="Pfam" id="PF15511">
    <property type="entry name" value="CENP-T_C"/>
    <property type="match status" value="1"/>
</dbReference>
<dbReference type="GO" id="GO:0031297">
    <property type="term" value="P:replication fork processing"/>
    <property type="evidence" value="ECO:0007669"/>
    <property type="project" value="TreeGrafter"/>
</dbReference>
<evidence type="ECO:0000256" key="3">
    <source>
        <dbReference type="ARBA" id="ARBA00022454"/>
    </source>
</evidence>
<dbReference type="PANTHER" id="PTHR22980">
    <property type="entry name" value="CORTISTATIN"/>
    <property type="match status" value="1"/>
</dbReference>
<dbReference type="HOGENOM" id="CLU_497851_0_0_1"/>
<dbReference type="InterPro" id="IPR009072">
    <property type="entry name" value="Histone-fold"/>
</dbReference>
<evidence type="ECO:0000256" key="5">
    <source>
        <dbReference type="SAM" id="MobiDB-lite"/>
    </source>
</evidence>
<dbReference type="SUPFAM" id="SSF47113">
    <property type="entry name" value="Histone-fold"/>
    <property type="match status" value="1"/>
</dbReference>
<organism evidence="7 8">
    <name type="scientific">Cyphellophora europaea (strain CBS 101466)</name>
    <name type="common">Phialophora europaea</name>
    <dbReference type="NCBI Taxonomy" id="1220924"/>
    <lineage>
        <taxon>Eukaryota</taxon>
        <taxon>Fungi</taxon>
        <taxon>Dikarya</taxon>
        <taxon>Ascomycota</taxon>
        <taxon>Pezizomycotina</taxon>
        <taxon>Eurotiomycetes</taxon>
        <taxon>Chaetothyriomycetidae</taxon>
        <taxon>Chaetothyriales</taxon>
        <taxon>Cyphellophoraceae</taxon>
        <taxon>Cyphellophora</taxon>
    </lineage>
</organism>
<evidence type="ECO:0000259" key="6">
    <source>
        <dbReference type="Pfam" id="PF15511"/>
    </source>
</evidence>
<dbReference type="CDD" id="cd22920">
    <property type="entry name" value="HFD_CENP-T"/>
    <property type="match status" value="1"/>
</dbReference>
<dbReference type="GO" id="GO:0005694">
    <property type="term" value="C:chromosome"/>
    <property type="evidence" value="ECO:0007669"/>
    <property type="project" value="UniProtKB-SubCell"/>
</dbReference>
<evidence type="ECO:0000256" key="2">
    <source>
        <dbReference type="ARBA" id="ARBA00004286"/>
    </source>
</evidence>
<dbReference type="InterPro" id="IPR035425">
    <property type="entry name" value="CENP-T/H4_C"/>
</dbReference>
<comment type="subcellular location">
    <subcellularLocation>
        <location evidence="2">Chromosome</location>
    </subcellularLocation>
    <subcellularLocation>
        <location evidence="1">Nucleus</location>
    </subcellularLocation>
</comment>
<reference evidence="7 8" key="1">
    <citation type="submission" date="2013-03" db="EMBL/GenBank/DDBJ databases">
        <title>The Genome Sequence of Phialophora europaea CBS 101466.</title>
        <authorList>
            <consortium name="The Broad Institute Genomics Platform"/>
            <person name="Cuomo C."/>
            <person name="de Hoog S."/>
            <person name="Gorbushina A."/>
            <person name="Walker B."/>
            <person name="Young S.K."/>
            <person name="Zeng Q."/>
            <person name="Gargeya S."/>
            <person name="Fitzgerald M."/>
            <person name="Haas B."/>
            <person name="Abouelleil A."/>
            <person name="Allen A.W."/>
            <person name="Alvarado L."/>
            <person name="Arachchi H.M."/>
            <person name="Berlin A.M."/>
            <person name="Chapman S.B."/>
            <person name="Gainer-Dewar J."/>
            <person name="Goldberg J."/>
            <person name="Griggs A."/>
            <person name="Gujja S."/>
            <person name="Hansen M."/>
            <person name="Howarth C."/>
            <person name="Imamovic A."/>
            <person name="Ireland A."/>
            <person name="Larimer J."/>
            <person name="McCowan C."/>
            <person name="Murphy C."/>
            <person name="Pearson M."/>
            <person name="Poon T.W."/>
            <person name="Priest M."/>
            <person name="Roberts A."/>
            <person name="Saif S."/>
            <person name="Shea T."/>
            <person name="Sisk P."/>
            <person name="Sykes S."/>
            <person name="Wortman J."/>
            <person name="Nusbaum C."/>
            <person name="Birren B."/>
        </authorList>
    </citation>
    <scope>NUCLEOTIDE SEQUENCE [LARGE SCALE GENOMIC DNA]</scope>
    <source>
        <strain evidence="7 8">CBS 101466</strain>
    </source>
</reference>
<feature type="compositionally biased region" description="Polar residues" evidence="5">
    <location>
        <begin position="10"/>
        <end position="28"/>
    </location>
</feature>
<dbReference type="GO" id="GO:0071821">
    <property type="term" value="C:FANCM-MHF complex"/>
    <property type="evidence" value="ECO:0007669"/>
    <property type="project" value="TreeGrafter"/>
</dbReference>
<dbReference type="InParanoid" id="W2S1V9"/>
<feature type="compositionally biased region" description="Basic and acidic residues" evidence="5">
    <location>
        <begin position="93"/>
        <end position="111"/>
    </location>
</feature>
<dbReference type="GO" id="GO:0003682">
    <property type="term" value="F:chromatin binding"/>
    <property type="evidence" value="ECO:0007669"/>
    <property type="project" value="TreeGrafter"/>
</dbReference>
<gene>
    <name evidence="7" type="ORF">HMPREF1541_03972</name>
</gene>
<keyword evidence="3" id="KW-0158">Chromosome</keyword>
<name>W2S1V9_CYPE1</name>
<feature type="region of interest" description="Disordered" evidence="5">
    <location>
        <begin position="1"/>
        <end position="183"/>
    </location>
</feature>